<dbReference type="SUPFAM" id="SSF51445">
    <property type="entry name" value="(Trans)glycosidases"/>
    <property type="match status" value="1"/>
</dbReference>
<feature type="domain" description="PA14" evidence="3">
    <location>
        <begin position="448"/>
        <end position="588"/>
    </location>
</feature>
<keyword evidence="5" id="KW-1185">Reference proteome</keyword>
<dbReference type="InterPro" id="IPR001764">
    <property type="entry name" value="Glyco_hydro_3_N"/>
</dbReference>
<dbReference type="GO" id="GO:0016740">
    <property type="term" value="F:transferase activity"/>
    <property type="evidence" value="ECO:0007669"/>
    <property type="project" value="UniProtKB-KW"/>
</dbReference>
<dbReference type="EMBL" id="PDUD01000006">
    <property type="protein sequence ID" value="PHN07775.1"/>
    <property type="molecule type" value="Genomic_DNA"/>
</dbReference>
<dbReference type="PRINTS" id="PR00133">
    <property type="entry name" value="GLHYDRLASE3"/>
</dbReference>
<dbReference type="Pfam" id="PF14310">
    <property type="entry name" value="Fn3-like"/>
    <property type="match status" value="1"/>
</dbReference>
<dbReference type="InterPro" id="IPR011658">
    <property type="entry name" value="PA14_dom"/>
</dbReference>
<dbReference type="GO" id="GO:0008422">
    <property type="term" value="F:beta-glucosidase activity"/>
    <property type="evidence" value="ECO:0007669"/>
    <property type="project" value="UniProtKB-ARBA"/>
</dbReference>
<dbReference type="Gene3D" id="2.60.40.10">
    <property type="entry name" value="Immunoglobulins"/>
    <property type="match status" value="1"/>
</dbReference>
<comment type="similarity">
    <text evidence="1">Belongs to the glycosyl hydrolase 3 family.</text>
</comment>
<dbReference type="InterPro" id="IPR017853">
    <property type="entry name" value="GH"/>
</dbReference>
<sequence length="845" mass="93346">MTLEEKFWQMFMIPGDLSDGKEKYKNGIFGFQVSTKGKDGAAAQQLLEYGPSGSAQEVAARINAIQRYFVEETRLGIPIIAFDEALHGLVRDGATAFPQAIALAATWDTARVGEVGLAITRETRSRGIRQILSPVLNIARDVRWGRTEETYGEDPYLTTQMATAFIGAFERSGVITTPKHFVANVGDGGRDSYPIHFNERLLEEIYFPAFRSIFTKTGARSVMTSYNSLDGTPCTSNEWLLRQKLKGEWGFDGFVISDAGATGGANVLHFTAADYAESTEDAVEGGLDVIFQTSYDHYPLFWEAYEKGMIDPEAIDEAVRRVLRAKFELGLFENPYVEPEQASYWNNRREHRDLARTAAAESMVLLQNNNEILPLSTSGQKLALIGYDAKAGRLGGYSGPGNDIVSMYDGISAVIGAENIIYAEGVGLHSETYATVAPEYLSTVQNGKRTPGLQGDYFDNIQLSGTPVVQRTDGRVAFGWTLFSPDPKLAYDWYSVRWTGQLRSPKSGTYRIGVEGNDGYRLYLDGQLLIDNWQKRSYQTLTEEFTFEAGKNHDLKIEFFEPEGNARFKLIWDLPVEDDSETAIAEAVAAAEKSDVAVVFAGIHEGEFQDRALLSLPGQQEALIRAVAATGKPTVVVLVAGSAVTMSNWINEVDGILLAWYPGENGGNALADVLFGKTNPAGRLPITFPVHEAQCPLYYNHKPTGRGDDYYNLTGQPLFPFGYGLSYTQFTYTDLTFSKSAIAADETVTVSCTVQNTGTLAGDEVVQLYIRDELASVARPIKELKGFQRIKLEPGEQQQLTFELTPEMLSMLDKDLQRVVEPGDFRIMIGASSKDIRLRSILTVE</sequence>
<dbReference type="Pfam" id="PF01915">
    <property type="entry name" value="Glyco_hydro_3_C"/>
    <property type="match status" value="1"/>
</dbReference>
<dbReference type="InterPro" id="IPR013783">
    <property type="entry name" value="Ig-like_fold"/>
</dbReference>
<dbReference type="PANTHER" id="PTHR42715">
    <property type="entry name" value="BETA-GLUCOSIDASE"/>
    <property type="match status" value="1"/>
</dbReference>
<dbReference type="InterPro" id="IPR036881">
    <property type="entry name" value="Glyco_hydro_3_C_sf"/>
</dbReference>
<dbReference type="OrthoDB" id="1006940at2"/>
<keyword evidence="4" id="KW-0808">Transferase</keyword>
<dbReference type="Pfam" id="PF00933">
    <property type="entry name" value="Glyco_hydro_3"/>
    <property type="match status" value="1"/>
</dbReference>
<dbReference type="Gene3D" id="3.40.50.1700">
    <property type="entry name" value="Glycoside hydrolase family 3 C-terminal domain"/>
    <property type="match status" value="2"/>
</dbReference>
<dbReference type="FunFam" id="2.60.40.10:FF:000495">
    <property type="entry name" value="Periplasmic beta-glucosidase"/>
    <property type="match status" value="1"/>
</dbReference>
<accession>A0A2D0NH04</accession>
<dbReference type="PANTHER" id="PTHR42715:SF10">
    <property type="entry name" value="BETA-GLUCOSIDASE"/>
    <property type="match status" value="1"/>
</dbReference>
<proteinExistence type="inferred from homology"/>
<dbReference type="InterPro" id="IPR002772">
    <property type="entry name" value="Glyco_hydro_3_C"/>
</dbReference>
<gene>
    <name evidence="4" type="ORF">CRP01_04810</name>
</gene>
<dbReference type="SMART" id="SM00758">
    <property type="entry name" value="PA14"/>
    <property type="match status" value="1"/>
</dbReference>
<evidence type="ECO:0000313" key="4">
    <source>
        <dbReference type="EMBL" id="PHN07775.1"/>
    </source>
</evidence>
<dbReference type="GO" id="GO:0005975">
    <property type="term" value="P:carbohydrate metabolic process"/>
    <property type="evidence" value="ECO:0007669"/>
    <property type="project" value="InterPro"/>
</dbReference>
<organism evidence="4 5">
    <name type="scientific">Flavilitoribacter nigricans (strain ATCC 23147 / DSM 23189 / NBRC 102662 / NCIMB 1420 / SS-2)</name>
    <name type="common">Lewinella nigricans</name>
    <dbReference type="NCBI Taxonomy" id="1122177"/>
    <lineage>
        <taxon>Bacteria</taxon>
        <taxon>Pseudomonadati</taxon>
        <taxon>Bacteroidota</taxon>
        <taxon>Saprospiria</taxon>
        <taxon>Saprospirales</taxon>
        <taxon>Lewinellaceae</taxon>
        <taxon>Flavilitoribacter</taxon>
    </lineage>
</organism>
<dbReference type="InterPro" id="IPR050288">
    <property type="entry name" value="Cellulose_deg_GH3"/>
</dbReference>
<dbReference type="PROSITE" id="PS51820">
    <property type="entry name" value="PA14"/>
    <property type="match status" value="1"/>
</dbReference>
<keyword evidence="2" id="KW-0378">Hydrolase</keyword>
<dbReference type="SUPFAM" id="SSF52279">
    <property type="entry name" value="Beta-D-glucan exohydrolase, C-terminal domain"/>
    <property type="match status" value="1"/>
</dbReference>
<dbReference type="Pfam" id="PF07691">
    <property type="entry name" value="PA14"/>
    <property type="match status" value="1"/>
</dbReference>
<evidence type="ECO:0000313" key="5">
    <source>
        <dbReference type="Proteomes" id="UP000223913"/>
    </source>
</evidence>
<comment type="caution">
    <text evidence="4">The sequence shown here is derived from an EMBL/GenBank/DDBJ whole genome shotgun (WGS) entry which is preliminary data.</text>
</comment>
<reference evidence="4 5" key="1">
    <citation type="submission" date="2017-10" db="EMBL/GenBank/DDBJ databases">
        <title>The draft genome sequence of Lewinella nigricans NBRC 102662.</title>
        <authorList>
            <person name="Wang K."/>
        </authorList>
    </citation>
    <scope>NUCLEOTIDE SEQUENCE [LARGE SCALE GENOMIC DNA]</scope>
    <source>
        <strain evidence="4 5">NBRC 102662</strain>
    </source>
</reference>
<dbReference type="Proteomes" id="UP000223913">
    <property type="component" value="Unassembled WGS sequence"/>
</dbReference>
<protein>
    <submittedName>
        <fullName evidence="4">Beta-1,3-glucosyltransferase</fullName>
    </submittedName>
</protein>
<evidence type="ECO:0000256" key="1">
    <source>
        <dbReference type="ARBA" id="ARBA00005336"/>
    </source>
</evidence>
<dbReference type="InterPro" id="IPR036962">
    <property type="entry name" value="Glyco_hydro_3_N_sf"/>
</dbReference>
<dbReference type="Gene3D" id="3.20.20.300">
    <property type="entry name" value="Glycoside hydrolase, family 3, N-terminal domain"/>
    <property type="match status" value="1"/>
</dbReference>
<dbReference type="SMART" id="SM01217">
    <property type="entry name" value="Fn3_like"/>
    <property type="match status" value="1"/>
</dbReference>
<dbReference type="AlphaFoldDB" id="A0A2D0NH04"/>
<dbReference type="InterPro" id="IPR037524">
    <property type="entry name" value="PA14/GLEYA"/>
</dbReference>
<evidence type="ECO:0000259" key="3">
    <source>
        <dbReference type="PROSITE" id="PS51820"/>
    </source>
</evidence>
<evidence type="ECO:0000256" key="2">
    <source>
        <dbReference type="ARBA" id="ARBA00022801"/>
    </source>
</evidence>
<name>A0A2D0NH04_FLAN2</name>
<dbReference type="InterPro" id="IPR026891">
    <property type="entry name" value="Fn3-like"/>
</dbReference>